<protein>
    <submittedName>
        <fullName evidence="2">Uncharacterized protein</fullName>
    </submittedName>
</protein>
<sequence length="239" mass="27778">MKLSQDQIQELYKFTRAHYVEHYDLQTELVDHLANGIEQQWAHSPKLSFDEAKQMEFKKFGVFGFMDVVAERQKAMGKKYRKIIWRFFKEWFQLPKILIMFLVIVIISVLLYNSTDEEWKQGIVLGLSSVLALGALGYFFITRKNRELDMIKGGKKWMLGEMIFQFGGITLLSNFSLQLGLSTIHAEGFILNNIWFDVSFAIVWTSVALVSYVAMFVIPSKGEELLAETYPEYKITQNL</sequence>
<evidence type="ECO:0000313" key="3">
    <source>
        <dbReference type="Proteomes" id="UP000190339"/>
    </source>
</evidence>
<organism evidence="2 3">
    <name type="scientific">Maribacter arcticus</name>
    <dbReference type="NCBI Taxonomy" id="561365"/>
    <lineage>
        <taxon>Bacteria</taxon>
        <taxon>Pseudomonadati</taxon>
        <taxon>Bacteroidota</taxon>
        <taxon>Flavobacteriia</taxon>
        <taxon>Flavobacteriales</taxon>
        <taxon>Flavobacteriaceae</taxon>
        <taxon>Maribacter</taxon>
    </lineage>
</organism>
<proteinExistence type="predicted"/>
<dbReference type="STRING" id="561365.SAMN05660866_01848"/>
<reference evidence="3" key="1">
    <citation type="submission" date="2017-02" db="EMBL/GenBank/DDBJ databases">
        <authorList>
            <person name="Varghese N."/>
            <person name="Submissions S."/>
        </authorList>
    </citation>
    <scope>NUCLEOTIDE SEQUENCE [LARGE SCALE GENOMIC DNA]</scope>
    <source>
        <strain evidence="3">DSM 23546</strain>
    </source>
</reference>
<name>A0A1T5BW04_9FLAO</name>
<feature type="transmembrane region" description="Helical" evidence="1">
    <location>
        <begin position="162"/>
        <end position="182"/>
    </location>
</feature>
<keyword evidence="1" id="KW-0812">Transmembrane</keyword>
<accession>A0A1T5BW04</accession>
<dbReference type="AlphaFoldDB" id="A0A1T5BW04"/>
<keyword evidence="1" id="KW-0472">Membrane</keyword>
<feature type="transmembrane region" description="Helical" evidence="1">
    <location>
        <begin position="91"/>
        <end position="111"/>
    </location>
</feature>
<evidence type="ECO:0000256" key="1">
    <source>
        <dbReference type="SAM" id="Phobius"/>
    </source>
</evidence>
<dbReference type="EMBL" id="FUYL01000005">
    <property type="protein sequence ID" value="SKB51321.1"/>
    <property type="molecule type" value="Genomic_DNA"/>
</dbReference>
<keyword evidence="1" id="KW-1133">Transmembrane helix</keyword>
<gene>
    <name evidence="2" type="ORF">SAMN05660866_01848</name>
</gene>
<dbReference type="RefSeq" id="WP_079512316.1">
    <property type="nucleotide sequence ID" value="NZ_FUYL01000005.1"/>
</dbReference>
<dbReference type="OrthoDB" id="662673at2"/>
<dbReference type="Proteomes" id="UP000190339">
    <property type="component" value="Unassembled WGS sequence"/>
</dbReference>
<feature type="transmembrane region" description="Helical" evidence="1">
    <location>
        <begin position="194"/>
        <end position="218"/>
    </location>
</feature>
<feature type="transmembrane region" description="Helical" evidence="1">
    <location>
        <begin position="123"/>
        <end position="141"/>
    </location>
</feature>
<keyword evidence="3" id="KW-1185">Reference proteome</keyword>
<evidence type="ECO:0000313" key="2">
    <source>
        <dbReference type="EMBL" id="SKB51321.1"/>
    </source>
</evidence>